<proteinExistence type="predicted"/>
<reference evidence="3 4" key="1">
    <citation type="journal article" date="2024" name="Environ. Microbiol.">
        <title>Novel evolutionary insights on the interactions of the Holosporales (Alphaproteobacteria) with eukaryotic hosts from comparative genomics.</title>
        <authorList>
            <person name="Giovannini M."/>
            <person name="Petroni G."/>
            <person name="Castelli M."/>
        </authorList>
    </citation>
    <scope>NUCLEOTIDE SEQUENCE [LARGE SCALE GENOMIC DNA]</scope>
    <source>
        <strain evidence="3 4">US_Bl 15I1</strain>
    </source>
</reference>
<keyword evidence="4" id="KW-1185">Reference proteome</keyword>
<evidence type="ECO:0000256" key="1">
    <source>
        <dbReference type="SAM" id="MobiDB-lite"/>
    </source>
</evidence>
<evidence type="ECO:0000256" key="2">
    <source>
        <dbReference type="SAM" id="SignalP"/>
    </source>
</evidence>
<dbReference type="EMBL" id="CP133270">
    <property type="protein sequence ID" value="WVX66880.1"/>
    <property type="molecule type" value="Genomic_DNA"/>
</dbReference>
<evidence type="ECO:0000313" key="3">
    <source>
        <dbReference type="EMBL" id="WVX66880.1"/>
    </source>
</evidence>
<feature type="region of interest" description="Disordered" evidence="1">
    <location>
        <begin position="26"/>
        <end position="75"/>
    </location>
</feature>
<feature type="compositionally biased region" description="Polar residues" evidence="1">
    <location>
        <begin position="36"/>
        <end position="75"/>
    </location>
</feature>
<sequence>MLNIKLLASLFVSVSASSLVAMWQDPNEGHDRKFTPSHQVNYGSQGSHSVNYGSHNVNYGSQGSHSVNYGSQGSHSVNYGSHNVNYGSQGVTA</sequence>
<keyword evidence="2" id="KW-0732">Signal</keyword>
<accession>A0ABZ2C398</accession>
<organism evidence="3 4">
    <name type="scientific">Candidatus Bealeia paramacronuclearis</name>
    <dbReference type="NCBI Taxonomy" id="1921001"/>
    <lineage>
        <taxon>Bacteria</taxon>
        <taxon>Pseudomonadati</taxon>
        <taxon>Pseudomonadota</taxon>
        <taxon>Alphaproteobacteria</taxon>
        <taxon>Holosporales</taxon>
        <taxon>Holosporaceae</taxon>
        <taxon>Candidatus Bealeia</taxon>
    </lineage>
</organism>
<name>A0ABZ2C398_9PROT</name>
<dbReference type="Proteomes" id="UP001330434">
    <property type="component" value="Chromosome"/>
</dbReference>
<feature type="chain" id="PRO_5047275013" evidence="2">
    <location>
        <begin position="22"/>
        <end position="93"/>
    </location>
</feature>
<feature type="signal peptide" evidence="2">
    <location>
        <begin position="1"/>
        <end position="21"/>
    </location>
</feature>
<protein>
    <submittedName>
        <fullName evidence="3">Uncharacterized protein</fullName>
    </submittedName>
</protein>
<gene>
    <name evidence="3" type="ORF">Bealeia1_01069</name>
</gene>
<evidence type="ECO:0000313" key="4">
    <source>
        <dbReference type="Proteomes" id="UP001330434"/>
    </source>
</evidence>
<dbReference type="RefSeq" id="WP_331255698.1">
    <property type="nucleotide sequence ID" value="NZ_CP133270.1"/>
</dbReference>